<comment type="caution">
    <text evidence="3">The sequence shown here is derived from an EMBL/GenBank/DDBJ whole genome shotgun (WGS) entry which is preliminary data.</text>
</comment>
<dbReference type="PROSITE" id="PS51257">
    <property type="entry name" value="PROKAR_LIPOPROTEIN"/>
    <property type="match status" value="1"/>
</dbReference>
<dbReference type="SMART" id="SM00858">
    <property type="entry name" value="SAF"/>
    <property type="match status" value="1"/>
</dbReference>
<dbReference type="AlphaFoldDB" id="A0A5A7NNY7"/>
<evidence type="ECO:0000256" key="1">
    <source>
        <dbReference type="SAM" id="SignalP"/>
    </source>
</evidence>
<dbReference type="Pfam" id="PF16976">
    <property type="entry name" value="RcpC"/>
    <property type="match status" value="1"/>
</dbReference>
<keyword evidence="1" id="KW-0732">Signal</keyword>
<sequence length="204" mass="20069">MLALYRRPLAACLAALSVACALSALAPQHVPTRAVVVAARDLPAGQAIAASDLTQRVLASQALPPDVAGHAGEVVGRRLAVPLRSGSPVALASLVGPGLLTGTPPGTVAVPVRPSDAETVSLLSPGQLVDVVLSTGNGYEQPVESTVIASALPVLWTGDTASDGGWLGGEGPASMVVLAASAAESAALAGAPGRGRIFLVLVAG</sequence>
<dbReference type="NCBIfam" id="TIGR03177">
    <property type="entry name" value="pilus_cpaB"/>
    <property type="match status" value="1"/>
</dbReference>
<dbReference type="InterPro" id="IPR017592">
    <property type="entry name" value="Pilus_assmbl_Flp-typ_CpaB"/>
</dbReference>
<dbReference type="CDD" id="cd11614">
    <property type="entry name" value="SAF_CpaB_FlgA_like"/>
    <property type="match status" value="1"/>
</dbReference>
<feature type="domain" description="SAF" evidence="2">
    <location>
        <begin position="33"/>
        <end position="95"/>
    </location>
</feature>
<dbReference type="RefSeq" id="WP_172627248.1">
    <property type="nucleotide sequence ID" value="NZ_BKDJ01000001.1"/>
</dbReference>
<evidence type="ECO:0000313" key="4">
    <source>
        <dbReference type="Proteomes" id="UP000325307"/>
    </source>
</evidence>
<organism evidence="3 4">
    <name type="scientific">Zafaria cholistanensis</name>
    <dbReference type="NCBI Taxonomy" id="1682741"/>
    <lineage>
        <taxon>Bacteria</taxon>
        <taxon>Bacillati</taxon>
        <taxon>Actinomycetota</taxon>
        <taxon>Actinomycetes</taxon>
        <taxon>Micrococcales</taxon>
        <taxon>Micrococcaceae</taxon>
        <taxon>Zafaria</taxon>
    </lineage>
</organism>
<feature type="signal peptide" evidence="1">
    <location>
        <begin position="1"/>
        <end position="26"/>
    </location>
</feature>
<feature type="chain" id="PRO_5022957432" description="SAF domain-containing protein" evidence="1">
    <location>
        <begin position="27"/>
        <end position="204"/>
    </location>
</feature>
<gene>
    <name evidence="3" type="ORF">NCCP1664_02540</name>
</gene>
<name>A0A5A7NNY7_9MICC</name>
<dbReference type="EMBL" id="BKDJ01000001">
    <property type="protein sequence ID" value="GER21757.1"/>
    <property type="molecule type" value="Genomic_DNA"/>
</dbReference>
<dbReference type="InterPro" id="IPR013974">
    <property type="entry name" value="SAF"/>
</dbReference>
<proteinExistence type="predicted"/>
<keyword evidence="4" id="KW-1185">Reference proteome</keyword>
<accession>A0A5A7NNY7</accession>
<dbReference type="Pfam" id="PF08666">
    <property type="entry name" value="SAF"/>
    <property type="match status" value="1"/>
</dbReference>
<dbReference type="Proteomes" id="UP000325307">
    <property type="component" value="Unassembled WGS sequence"/>
</dbReference>
<protein>
    <recommendedName>
        <fullName evidence="2">SAF domain-containing protein</fullName>
    </recommendedName>
</protein>
<evidence type="ECO:0000259" key="2">
    <source>
        <dbReference type="SMART" id="SM00858"/>
    </source>
</evidence>
<evidence type="ECO:0000313" key="3">
    <source>
        <dbReference type="EMBL" id="GER21757.1"/>
    </source>
</evidence>
<dbReference type="InterPro" id="IPR031571">
    <property type="entry name" value="RcpC_dom"/>
</dbReference>
<reference evidence="3 4" key="1">
    <citation type="submission" date="2019-09" db="EMBL/GenBank/DDBJ databases">
        <title>Arthrobacter zafarii sp. nov., a moderately thermotolerant and halotolerant actinobacterium isolated from Cholistan desert soil of Pakistan.</title>
        <authorList>
            <person name="Amin A."/>
            <person name="Ahmed I."/>
            <person name="Khalid N."/>
            <person name="Schumann P."/>
            <person name="Busse H.J."/>
            <person name="Khan I.U."/>
            <person name="Li S."/>
            <person name="Li W.J."/>
        </authorList>
    </citation>
    <scope>NUCLEOTIDE SEQUENCE [LARGE SCALE GENOMIC DNA]</scope>
    <source>
        <strain evidence="3 4">NCCP-1664</strain>
    </source>
</reference>